<protein>
    <submittedName>
        <fullName evidence="1">Uncharacterized protein</fullName>
    </submittedName>
</protein>
<dbReference type="RefSeq" id="WP_256369386.1">
    <property type="nucleotide sequence ID" value="NZ_CACRTP010000006.1"/>
</dbReference>
<name>A0A6N2YX71_FINMA</name>
<gene>
    <name evidence="1" type="ORF">FMLFYP121_00357</name>
</gene>
<dbReference type="AlphaFoldDB" id="A0A6N2YX71"/>
<accession>A0A6N2YX71</accession>
<dbReference type="EMBL" id="CACRTP010000006">
    <property type="protein sequence ID" value="VYT70923.1"/>
    <property type="molecule type" value="Genomic_DNA"/>
</dbReference>
<evidence type="ECO:0000313" key="1">
    <source>
        <dbReference type="EMBL" id="VYT70923.1"/>
    </source>
</evidence>
<organism evidence="1">
    <name type="scientific">Finegoldia magna</name>
    <name type="common">Peptostreptococcus magnus</name>
    <dbReference type="NCBI Taxonomy" id="1260"/>
    <lineage>
        <taxon>Bacteria</taxon>
        <taxon>Bacillati</taxon>
        <taxon>Bacillota</taxon>
        <taxon>Tissierellia</taxon>
        <taxon>Tissierellales</taxon>
        <taxon>Peptoniphilaceae</taxon>
        <taxon>Finegoldia</taxon>
    </lineage>
</organism>
<sequence length="41" mass="4645">MILILNNIYDRIKLAMDVSLFMFTVLREGGSGGEDKCPRRA</sequence>
<proteinExistence type="predicted"/>
<reference evidence="1" key="1">
    <citation type="submission" date="2019-11" db="EMBL/GenBank/DDBJ databases">
        <authorList>
            <person name="Feng L."/>
        </authorList>
    </citation>
    <scope>NUCLEOTIDE SEQUENCE</scope>
    <source>
        <strain evidence="1">FmagnaLFYP121</strain>
    </source>
</reference>